<proteinExistence type="predicted"/>
<dbReference type="RefSeq" id="WP_115579685.1">
    <property type="nucleotide sequence ID" value="NZ_NXLX01000030.1"/>
</dbReference>
<dbReference type="EMBL" id="NXLX01000030">
    <property type="protein sequence ID" value="RDU71298.1"/>
    <property type="molecule type" value="Genomic_DNA"/>
</dbReference>
<gene>
    <name evidence="1" type="ORF">CQA57_07845</name>
</gene>
<keyword evidence="2" id="KW-1185">Reference proteome</keyword>
<evidence type="ECO:0000313" key="2">
    <source>
        <dbReference type="Proteomes" id="UP000256695"/>
    </source>
</evidence>
<reference evidence="1 2" key="1">
    <citation type="submission" date="2018-04" db="EMBL/GenBank/DDBJ databases">
        <title>Novel Campyloabacter and Helicobacter Species and Strains.</title>
        <authorList>
            <person name="Mannion A.J."/>
            <person name="Shen Z."/>
            <person name="Fox J.G."/>
        </authorList>
    </citation>
    <scope>NUCLEOTIDE SEQUENCE [LARGE SCALE GENOMIC DNA]</scope>
    <source>
        <strain evidence="1 2">MIT 04-9362</strain>
    </source>
</reference>
<dbReference type="Proteomes" id="UP000256695">
    <property type="component" value="Unassembled WGS sequence"/>
</dbReference>
<sequence>MIIYDKQYFKEVFDDLMKEDTPTIGSFPFPCTYTADKMKSGEINLIIFQDTKTYGFKWNDSERFEAKDPNYLAYLERIFKDKAYWYEIGIDTFKFYKKHFPNDYEECYSTYDPLEQTR</sequence>
<accession>A0A3D8J1D4</accession>
<protein>
    <submittedName>
        <fullName evidence="1">Uncharacterized protein</fullName>
    </submittedName>
</protein>
<comment type="caution">
    <text evidence="1">The sequence shown here is derived from an EMBL/GenBank/DDBJ whole genome shotgun (WGS) entry which is preliminary data.</text>
</comment>
<evidence type="ECO:0000313" key="1">
    <source>
        <dbReference type="EMBL" id="RDU71298.1"/>
    </source>
</evidence>
<dbReference type="AlphaFoldDB" id="A0A3D8J1D4"/>
<name>A0A3D8J1D4_9HELI</name>
<organism evidence="1 2">
    <name type="scientific">Helicobacter anseris</name>
    <dbReference type="NCBI Taxonomy" id="375926"/>
    <lineage>
        <taxon>Bacteria</taxon>
        <taxon>Pseudomonadati</taxon>
        <taxon>Campylobacterota</taxon>
        <taxon>Epsilonproteobacteria</taxon>
        <taxon>Campylobacterales</taxon>
        <taxon>Helicobacteraceae</taxon>
        <taxon>Helicobacter</taxon>
    </lineage>
</organism>